<dbReference type="GO" id="GO:0016757">
    <property type="term" value="F:glycosyltransferase activity"/>
    <property type="evidence" value="ECO:0007669"/>
    <property type="project" value="InterPro"/>
</dbReference>
<name>A0A7J7MKY2_9MAGN</name>
<gene>
    <name evidence="3" type="ORF">GIB67_004579</name>
</gene>
<feature type="transmembrane region" description="Helical" evidence="2">
    <location>
        <begin position="184"/>
        <end position="210"/>
    </location>
</feature>
<keyword evidence="2" id="KW-0812">Transmembrane</keyword>
<comment type="caution">
    <text evidence="3">The sequence shown here is derived from an EMBL/GenBank/DDBJ whole genome shotgun (WGS) entry which is preliminary data.</text>
</comment>
<feature type="region of interest" description="Disordered" evidence="1">
    <location>
        <begin position="1"/>
        <end position="22"/>
    </location>
</feature>
<protein>
    <submittedName>
        <fullName evidence="3">Uncharacterized protein</fullName>
    </submittedName>
</protein>
<keyword evidence="2" id="KW-1133">Transmembrane helix</keyword>
<sequence>MMNLLPNNNNNNNKNGRNNNENSILPVPQVLLRTIDMRNVLKPSIRGIVIREAPSNEISTTIVTEMPNLISTLVQEGLSKRVLRDLFKVEKKLTHLKQMMNIESTLIDYIELWCSLWTCKVLEYPLSYLEMEKLFKIYAYEEGVPPMFHNGPCRSIYSTKGRFIHQMEMEKHFRTKDPDKAHVYFLPLSVIMVMDLYGALVQIISCFLAMTGGQVHLRTFLTYFITPSVAMKESMKFARRSVSDADIRKYQAFAQTLQQLRGFGSEFRFVEAGVGFAATSDTFAAPDVAAEEDDLHS</sequence>
<evidence type="ECO:0000256" key="1">
    <source>
        <dbReference type="SAM" id="MobiDB-lite"/>
    </source>
</evidence>
<dbReference type="EMBL" id="JACGCM010001419">
    <property type="protein sequence ID" value="KAF6155585.1"/>
    <property type="molecule type" value="Genomic_DNA"/>
</dbReference>
<dbReference type="Proteomes" id="UP000541444">
    <property type="component" value="Unassembled WGS sequence"/>
</dbReference>
<feature type="compositionally biased region" description="Low complexity" evidence="1">
    <location>
        <begin position="7"/>
        <end position="22"/>
    </location>
</feature>
<evidence type="ECO:0000313" key="4">
    <source>
        <dbReference type="Proteomes" id="UP000541444"/>
    </source>
</evidence>
<dbReference type="OrthoDB" id="1924787at2759"/>
<keyword evidence="4" id="KW-1185">Reference proteome</keyword>
<evidence type="ECO:0000313" key="3">
    <source>
        <dbReference type="EMBL" id="KAF6155585.1"/>
    </source>
</evidence>
<reference evidence="3 4" key="1">
    <citation type="journal article" date="2020" name="IScience">
        <title>Genome Sequencing of the Endangered Kingdonia uniflora (Circaeasteraceae, Ranunculales) Reveals Potential Mechanisms of Evolutionary Specialization.</title>
        <authorList>
            <person name="Sun Y."/>
            <person name="Deng T."/>
            <person name="Zhang A."/>
            <person name="Moore M.J."/>
            <person name="Landis J.B."/>
            <person name="Lin N."/>
            <person name="Zhang H."/>
            <person name="Zhang X."/>
            <person name="Huang J."/>
            <person name="Zhang X."/>
            <person name="Sun H."/>
            <person name="Wang H."/>
        </authorList>
    </citation>
    <scope>NUCLEOTIDE SEQUENCE [LARGE SCALE GENOMIC DNA]</scope>
    <source>
        <strain evidence="3">TB1705</strain>
        <tissue evidence="3">Leaf</tissue>
    </source>
</reference>
<dbReference type="PANTHER" id="PTHR11062:SF300">
    <property type="entry name" value="EXOSTOSIN GT47 DOMAIN-CONTAINING PROTEIN"/>
    <property type="match status" value="1"/>
</dbReference>
<keyword evidence="2" id="KW-0472">Membrane</keyword>
<organism evidence="3 4">
    <name type="scientific">Kingdonia uniflora</name>
    <dbReference type="NCBI Taxonomy" id="39325"/>
    <lineage>
        <taxon>Eukaryota</taxon>
        <taxon>Viridiplantae</taxon>
        <taxon>Streptophyta</taxon>
        <taxon>Embryophyta</taxon>
        <taxon>Tracheophyta</taxon>
        <taxon>Spermatophyta</taxon>
        <taxon>Magnoliopsida</taxon>
        <taxon>Ranunculales</taxon>
        <taxon>Circaeasteraceae</taxon>
        <taxon>Kingdonia</taxon>
    </lineage>
</organism>
<accession>A0A7J7MKY2</accession>
<evidence type="ECO:0000256" key="2">
    <source>
        <dbReference type="SAM" id="Phobius"/>
    </source>
</evidence>
<dbReference type="PANTHER" id="PTHR11062">
    <property type="entry name" value="EXOSTOSIN HEPARAN SULFATE GLYCOSYLTRANSFERASE -RELATED"/>
    <property type="match status" value="1"/>
</dbReference>
<dbReference type="AlphaFoldDB" id="A0A7J7MKY2"/>
<proteinExistence type="predicted"/>
<dbReference type="InterPro" id="IPR004263">
    <property type="entry name" value="Exostosin"/>
</dbReference>